<dbReference type="SMART" id="SM00382">
    <property type="entry name" value="AAA"/>
    <property type="match status" value="1"/>
</dbReference>
<evidence type="ECO:0000259" key="6">
    <source>
        <dbReference type="PROSITE" id="PS50045"/>
    </source>
</evidence>
<dbReference type="PROSITE" id="PS00676">
    <property type="entry name" value="SIGMA54_INTERACT_2"/>
    <property type="match status" value="1"/>
</dbReference>
<dbReference type="SUPFAM" id="SSF46689">
    <property type="entry name" value="Homeodomain-like"/>
    <property type="match status" value="1"/>
</dbReference>
<dbReference type="Gene3D" id="3.30.450.40">
    <property type="match status" value="1"/>
</dbReference>
<sequence>MQWDTATRYKLLLRINNDIVSASSRHDVFSVIAQSLEDIFRFDRLSINLFDEKTNSLSYFAAAEGISPTEISEDARPLAKGAIASAVIRSREPFILSDLSTHTYWQSVNAMKEAGLNATMAFPLIVRDKVKGTLHLSYAKAPEHLEEMIEFLSEVSSRIAIAVDHMMTHTRLKHINAQLRRQKEFLTSQTIISEDFGEFIYESQVMARVVREAKMVANEDVSVSITGETGTGKDLIAQFIHQMSNRKDALFVKVNCPSLNSSLFESELFGHAKGSFTGAHTNRVGRFEMADKGTIFLDEIGELDINLQSKLLQVLQDRTIERVGESRPKTIDFRLLSATNKDLEQAMQNTSFRSDLYYRLNTVTIKVPPLRERLEDIPVLMEKLAARHSAERNLPPPVFSESCRKVMLQYPWPGNVRELKNVIKRLIILRPGETITGNEMDTQLTGIRTSTRRKHMTLKELERQHIVSILKDKGGVVGGANGAAALLGVPRQTLQYRMRKYGISVNKLETLSV</sequence>
<organism evidence="7 8">
    <name type="scientific">Candidatus Desulfacyla euxinica</name>
    <dbReference type="NCBI Taxonomy" id="2841693"/>
    <lineage>
        <taxon>Bacteria</taxon>
        <taxon>Deltaproteobacteria</taxon>
        <taxon>Candidatus Desulfacyla</taxon>
    </lineage>
</organism>
<dbReference type="EMBL" id="JACNJD010000100">
    <property type="protein sequence ID" value="MBC8176153.1"/>
    <property type="molecule type" value="Genomic_DNA"/>
</dbReference>
<gene>
    <name evidence="7" type="ORF">H8E19_02010</name>
</gene>
<dbReference type="SUPFAM" id="SSF55781">
    <property type="entry name" value="GAF domain-like"/>
    <property type="match status" value="1"/>
</dbReference>
<dbReference type="Pfam" id="PF02954">
    <property type="entry name" value="HTH_8"/>
    <property type="match status" value="1"/>
</dbReference>
<evidence type="ECO:0000313" key="8">
    <source>
        <dbReference type="Proteomes" id="UP000650524"/>
    </source>
</evidence>
<evidence type="ECO:0000256" key="5">
    <source>
        <dbReference type="ARBA" id="ARBA00023163"/>
    </source>
</evidence>
<dbReference type="SMART" id="SM00065">
    <property type="entry name" value="GAF"/>
    <property type="match status" value="1"/>
</dbReference>
<evidence type="ECO:0000256" key="1">
    <source>
        <dbReference type="ARBA" id="ARBA00022741"/>
    </source>
</evidence>
<dbReference type="GO" id="GO:0005524">
    <property type="term" value="F:ATP binding"/>
    <property type="evidence" value="ECO:0007669"/>
    <property type="project" value="UniProtKB-KW"/>
</dbReference>
<dbReference type="FunFam" id="3.40.50.300:FF:000006">
    <property type="entry name" value="DNA-binding transcriptional regulator NtrC"/>
    <property type="match status" value="1"/>
</dbReference>
<dbReference type="Gene3D" id="1.10.10.60">
    <property type="entry name" value="Homeodomain-like"/>
    <property type="match status" value="1"/>
</dbReference>
<dbReference type="InterPro" id="IPR003018">
    <property type="entry name" value="GAF"/>
</dbReference>
<keyword evidence="2" id="KW-0067">ATP-binding</keyword>
<keyword evidence="4" id="KW-0238">DNA-binding</keyword>
<accession>A0A8J6T798</accession>
<dbReference type="InterPro" id="IPR002078">
    <property type="entry name" value="Sigma_54_int"/>
</dbReference>
<feature type="domain" description="Sigma-54 factor interaction" evidence="6">
    <location>
        <begin position="199"/>
        <end position="428"/>
    </location>
</feature>
<dbReference type="InterPro" id="IPR029016">
    <property type="entry name" value="GAF-like_dom_sf"/>
</dbReference>
<dbReference type="Gene3D" id="1.10.8.60">
    <property type="match status" value="1"/>
</dbReference>
<evidence type="ECO:0000256" key="4">
    <source>
        <dbReference type="ARBA" id="ARBA00023125"/>
    </source>
</evidence>
<dbReference type="Proteomes" id="UP000650524">
    <property type="component" value="Unassembled WGS sequence"/>
</dbReference>
<evidence type="ECO:0000256" key="3">
    <source>
        <dbReference type="ARBA" id="ARBA00023015"/>
    </source>
</evidence>
<dbReference type="PROSITE" id="PS00688">
    <property type="entry name" value="SIGMA54_INTERACT_3"/>
    <property type="match status" value="1"/>
</dbReference>
<dbReference type="Gene3D" id="3.40.50.300">
    <property type="entry name" value="P-loop containing nucleotide triphosphate hydrolases"/>
    <property type="match status" value="1"/>
</dbReference>
<comment type="caution">
    <text evidence="7">The sequence shown here is derived from an EMBL/GenBank/DDBJ whole genome shotgun (WGS) entry which is preliminary data.</text>
</comment>
<dbReference type="InterPro" id="IPR009057">
    <property type="entry name" value="Homeodomain-like_sf"/>
</dbReference>
<dbReference type="PANTHER" id="PTHR32071:SF57">
    <property type="entry name" value="C4-DICARBOXYLATE TRANSPORT TRANSCRIPTIONAL REGULATORY PROTEIN DCTD"/>
    <property type="match status" value="1"/>
</dbReference>
<evidence type="ECO:0000256" key="2">
    <source>
        <dbReference type="ARBA" id="ARBA00022840"/>
    </source>
</evidence>
<proteinExistence type="predicted"/>
<keyword evidence="1" id="KW-0547">Nucleotide-binding</keyword>
<dbReference type="Pfam" id="PF25601">
    <property type="entry name" value="AAA_lid_14"/>
    <property type="match status" value="1"/>
</dbReference>
<dbReference type="PROSITE" id="PS50045">
    <property type="entry name" value="SIGMA54_INTERACT_4"/>
    <property type="match status" value="1"/>
</dbReference>
<dbReference type="GO" id="GO:0006355">
    <property type="term" value="P:regulation of DNA-templated transcription"/>
    <property type="evidence" value="ECO:0007669"/>
    <property type="project" value="InterPro"/>
</dbReference>
<protein>
    <submittedName>
        <fullName evidence="7">Sigma 54-interacting transcriptional regulator</fullName>
    </submittedName>
</protein>
<dbReference type="Pfam" id="PF00158">
    <property type="entry name" value="Sigma54_activat"/>
    <property type="match status" value="1"/>
</dbReference>
<dbReference type="AlphaFoldDB" id="A0A8J6T798"/>
<dbReference type="Pfam" id="PF13185">
    <property type="entry name" value="GAF_2"/>
    <property type="match status" value="1"/>
</dbReference>
<dbReference type="GO" id="GO:0043565">
    <property type="term" value="F:sequence-specific DNA binding"/>
    <property type="evidence" value="ECO:0007669"/>
    <property type="project" value="InterPro"/>
</dbReference>
<dbReference type="InterPro" id="IPR003593">
    <property type="entry name" value="AAA+_ATPase"/>
</dbReference>
<keyword evidence="5" id="KW-0804">Transcription</keyword>
<keyword evidence="3" id="KW-0805">Transcription regulation</keyword>
<dbReference type="InterPro" id="IPR027417">
    <property type="entry name" value="P-loop_NTPase"/>
</dbReference>
<dbReference type="CDD" id="cd00009">
    <property type="entry name" value="AAA"/>
    <property type="match status" value="1"/>
</dbReference>
<dbReference type="InterPro" id="IPR002197">
    <property type="entry name" value="HTH_Fis"/>
</dbReference>
<dbReference type="SUPFAM" id="SSF52540">
    <property type="entry name" value="P-loop containing nucleoside triphosphate hydrolases"/>
    <property type="match status" value="1"/>
</dbReference>
<dbReference type="InterPro" id="IPR025944">
    <property type="entry name" value="Sigma_54_int_dom_CS"/>
</dbReference>
<dbReference type="InterPro" id="IPR025943">
    <property type="entry name" value="Sigma_54_int_dom_ATP-bd_2"/>
</dbReference>
<dbReference type="PANTHER" id="PTHR32071">
    <property type="entry name" value="TRANSCRIPTIONAL REGULATORY PROTEIN"/>
    <property type="match status" value="1"/>
</dbReference>
<reference evidence="7 8" key="1">
    <citation type="submission" date="2020-08" db="EMBL/GenBank/DDBJ databases">
        <title>Bridging the membrane lipid divide: bacteria of the FCB group superphylum have the potential to synthesize archaeal ether lipids.</title>
        <authorList>
            <person name="Villanueva L."/>
            <person name="Von Meijenfeldt F.A.B."/>
            <person name="Westbye A.B."/>
            <person name="Yadav S."/>
            <person name="Hopmans E.C."/>
            <person name="Dutilh B.E."/>
            <person name="Sinninghe Damste J.S."/>
        </authorList>
    </citation>
    <scope>NUCLEOTIDE SEQUENCE [LARGE SCALE GENOMIC DNA]</scope>
    <source>
        <strain evidence="7">NIOZ-UU27</strain>
    </source>
</reference>
<evidence type="ECO:0000313" key="7">
    <source>
        <dbReference type="EMBL" id="MBC8176153.1"/>
    </source>
</evidence>
<name>A0A8J6T798_9DELT</name>
<dbReference type="InterPro" id="IPR058031">
    <property type="entry name" value="AAA_lid_NorR"/>
</dbReference>